<dbReference type="Pfam" id="PF04341">
    <property type="entry name" value="DUF485"/>
    <property type="match status" value="1"/>
</dbReference>
<dbReference type="RefSeq" id="WP_015901763.1">
    <property type="nucleotide sequence ID" value="NC_012115.1"/>
</dbReference>
<evidence type="ECO:0000313" key="3">
    <source>
        <dbReference type="Proteomes" id="UP000000448"/>
    </source>
</evidence>
<accession>B9L9V6</accession>
<dbReference type="Proteomes" id="UP000000448">
    <property type="component" value="Chromosome"/>
</dbReference>
<keyword evidence="1" id="KW-0812">Transmembrane</keyword>
<dbReference type="eggNOG" id="COG3162">
    <property type="taxonomic scope" value="Bacteria"/>
</dbReference>
<name>B9L9V6_NAUPA</name>
<dbReference type="OrthoDB" id="5297034at2"/>
<evidence type="ECO:0000256" key="1">
    <source>
        <dbReference type="SAM" id="Phobius"/>
    </source>
</evidence>
<keyword evidence="3" id="KW-1185">Reference proteome</keyword>
<reference evidence="2 3" key="1">
    <citation type="journal article" date="2009" name="PLoS Genet.">
        <title>Adaptations to submarine hydrothermal environments exemplified by the genome of Nautilia profundicola.</title>
        <authorList>
            <person name="Campbell B.J."/>
            <person name="Smith J.L."/>
            <person name="Hanson T.E."/>
            <person name="Klotz M.G."/>
            <person name="Stein L.Y."/>
            <person name="Lee C.K."/>
            <person name="Wu D."/>
            <person name="Robinson J.M."/>
            <person name="Khouri H.M."/>
            <person name="Eisen J.A."/>
            <person name="Cary S.C."/>
        </authorList>
    </citation>
    <scope>NUCLEOTIDE SEQUENCE [LARGE SCALE GENOMIC DNA]</scope>
    <source>
        <strain evidence="3">ATCC BAA-1463 / DSM 18972 / AmH</strain>
    </source>
</reference>
<evidence type="ECO:0000313" key="2">
    <source>
        <dbReference type="EMBL" id="ACM92711.1"/>
    </source>
</evidence>
<dbReference type="InterPro" id="IPR052959">
    <property type="entry name" value="Inner_membrane_assoc"/>
</dbReference>
<keyword evidence="1" id="KW-1133">Transmembrane helix</keyword>
<sequence length="110" mass="12334">MTKEAIELIKSNPDYQRLVKTRSKFAWTLTFVLLAIYYSFILTIAFDPQILGTPISQGSVITIGIPIGLLIIVAAFILTGIYVNKANKEFDDLTKKVKIELEKELEKGAQ</sequence>
<dbReference type="InterPro" id="IPR007436">
    <property type="entry name" value="DUF485"/>
</dbReference>
<gene>
    <name evidence="2" type="ordered locus">NAMH_1014</name>
</gene>
<dbReference type="KEGG" id="nam:NAMH_1014"/>
<keyword evidence="1" id="KW-0472">Membrane</keyword>
<feature type="transmembrane region" description="Helical" evidence="1">
    <location>
        <begin position="58"/>
        <end position="83"/>
    </location>
</feature>
<feature type="transmembrane region" description="Helical" evidence="1">
    <location>
        <begin position="25"/>
        <end position="46"/>
    </location>
</feature>
<dbReference type="HOGENOM" id="CLU_123372_2_1_7"/>
<protein>
    <submittedName>
        <fullName evidence="2">Inner membrane protein YjcH</fullName>
    </submittedName>
</protein>
<dbReference type="AlphaFoldDB" id="B9L9V6"/>
<dbReference type="EMBL" id="CP001279">
    <property type="protein sequence ID" value="ACM92711.1"/>
    <property type="molecule type" value="Genomic_DNA"/>
</dbReference>
<organism evidence="2 3">
    <name type="scientific">Nautilia profundicola (strain ATCC BAA-1463 / DSM 18972 / AmH)</name>
    <dbReference type="NCBI Taxonomy" id="598659"/>
    <lineage>
        <taxon>Bacteria</taxon>
        <taxon>Pseudomonadati</taxon>
        <taxon>Campylobacterota</taxon>
        <taxon>Epsilonproteobacteria</taxon>
        <taxon>Nautiliales</taxon>
        <taxon>Nautiliaceae</taxon>
        <taxon>Nautilia</taxon>
    </lineage>
</organism>
<dbReference type="GO" id="GO:0005886">
    <property type="term" value="C:plasma membrane"/>
    <property type="evidence" value="ECO:0007669"/>
    <property type="project" value="TreeGrafter"/>
</dbReference>
<dbReference type="STRING" id="598659.NAMH_1014"/>
<dbReference type="PANTHER" id="PTHR38598:SF1">
    <property type="entry name" value="INNER MEMBRANE PROTEIN YJCH"/>
    <property type="match status" value="1"/>
</dbReference>
<dbReference type="PANTHER" id="PTHR38598">
    <property type="entry name" value="INNER MEMBRANE PROTEIN YJCH"/>
    <property type="match status" value="1"/>
</dbReference>
<proteinExistence type="predicted"/>